<evidence type="ECO:0000313" key="2">
    <source>
        <dbReference type="Proteomes" id="UP000182888"/>
    </source>
</evidence>
<dbReference type="EMBL" id="CCND01000024">
    <property type="protein sequence ID" value="CDX60793.1"/>
    <property type="molecule type" value="Genomic_DNA"/>
</dbReference>
<reference evidence="2" key="1">
    <citation type="submission" date="2014-08" db="EMBL/GenBank/DDBJ databases">
        <authorList>
            <person name="Edwards T."/>
        </authorList>
    </citation>
    <scope>NUCLEOTIDE SEQUENCE [LARGE SCALE GENOMIC DNA]</scope>
</reference>
<protein>
    <submittedName>
        <fullName evidence="1">Uncharacterized protein</fullName>
    </submittedName>
</protein>
<evidence type="ECO:0000313" key="1">
    <source>
        <dbReference type="EMBL" id="CDX60793.1"/>
    </source>
</evidence>
<dbReference type="Proteomes" id="UP000182888">
    <property type="component" value="Unassembled WGS sequence"/>
</dbReference>
<gene>
    <name evidence="1" type="ORF">MPL1032_300021</name>
</gene>
<organism evidence="1 2">
    <name type="scientific">Mesorhizobium plurifarium</name>
    <dbReference type="NCBI Taxonomy" id="69974"/>
    <lineage>
        <taxon>Bacteria</taxon>
        <taxon>Pseudomonadati</taxon>
        <taxon>Pseudomonadota</taxon>
        <taxon>Alphaproteobacteria</taxon>
        <taxon>Hyphomicrobiales</taxon>
        <taxon>Phyllobacteriaceae</taxon>
        <taxon>Mesorhizobium</taxon>
    </lineage>
</organism>
<sequence length="63" mass="6774">MPQGMGHEPCRCDGRDGSEPVAVVTRMIGRDLTTSSFQGLRCVATLLAPPVDDEMMDVPANLQ</sequence>
<dbReference type="AlphaFoldDB" id="A0A0K2W3N7"/>
<accession>A0A0K2W3N7</accession>
<name>A0A0K2W3N7_MESPL</name>
<proteinExistence type="predicted"/>